<dbReference type="PANTHER" id="PTHR48061">
    <property type="entry name" value="LEUCINE-RICH REPEAT RECEPTOR PROTEIN KINASE EMS1-LIKE-RELATED"/>
    <property type="match status" value="1"/>
</dbReference>
<dbReference type="SUPFAM" id="SSF52058">
    <property type="entry name" value="L domain-like"/>
    <property type="match status" value="1"/>
</dbReference>
<dbReference type="EMBL" id="BTGU01000011">
    <property type="protein sequence ID" value="GMN40381.1"/>
    <property type="molecule type" value="Genomic_DNA"/>
</dbReference>
<protein>
    <recommendedName>
        <fullName evidence="11">Leucine-rich repeat-containing N-terminal plant-type domain-containing protein</fullName>
    </recommendedName>
</protein>
<feature type="domain" description="Leucine-rich repeat-containing N-terminal plant-type" evidence="11">
    <location>
        <begin position="32"/>
        <end position="71"/>
    </location>
</feature>
<keyword evidence="4 10" id="KW-0732">Signal</keyword>
<comment type="subcellular location">
    <subcellularLocation>
        <location evidence="1">Membrane</location>
        <topology evidence="1">Single-pass type I membrane protein</topology>
    </subcellularLocation>
</comment>
<feature type="signal peptide" evidence="10">
    <location>
        <begin position="1"/>
        <end position="22"/>
    </location>
</feature>
<keyword evidence="13" id="KW-1185">Reference proteome</keyword>
<keyword evidence="8" id="KW-0675">Receptor</keyword>
<dbReference type="Gramene" id="FCD_00015262-RA">
    <property type="protein sequence ID" value="FCD_00015262-RA:cds"/>
    <property type="gene ID" value="FCD_00015262"/>
</dbReference>
<reference evidence="12" key="1">
    <citation type="submission" date="2023-07" db="EMBL/GenBank/DDBJ databases">
        <title>draft genome sequence of fig (Ficus carica).</title>
        <authorList>
            <person name="Takahashi T."/>
            <person name="Nishimura K."/>
        </authorList>
    </citation>
    <scope>NUCLEOTIDE SEQUENCE</scope>
</reference>
<evidence type="ECO:0000313" key="13">
    <source>
        <dbReference type="Proteomes" id="UP001187192"/>
    </source>
</evidence>
<keyword evidence="5" id="KW-0677">Repeat</keyword>
<name>A0AA88AAQ0_FICCA</name>
<keyword evidence="2" id="KW-0433">Leucine-rich repeat</keyword>
<dbReference type="Proteomes" id="UP001187192">
    <property type="component" value="Unassembled WGS sequence"/>
</dbReference>
<dbReference type="Gene3D" id="3.80.10.10">
    <property type="entry name" value="Ribonuclease Inhibitor"/>
    <property type="match status" value="1"/>
</dbReference>
<dbReference type="Pfam" id="PF08263">
    <property type="entry name" value="LRRNT_2"/>
    <property type="match status" value="1"/>
</dbReference>
<proteinExistence type="predicted"/>
<gene>
    <name evidence="12" type="ORF">TIFTF001_009604</name>
</gene>
<organism evidence="12 13">
    <name type="scientific">Ficus carica</name>
    <name type="common">Common fig</name>
    <dbReference type="NCBI Taxonomy" id="3494"/>
    <lineage>
        <taxon>Eukaryota</taxon>
        <taxon>Viridiplantae</taxon>
        <taxon>Streptophyta</taxon>
        <taxon>Embryophyta</taxon>
        <taxon>Tracheophyta</taxon>
        <taxon>Spermatophyta</taxon>
        <taxon>Magnoliopsida</taxon>
        <taxon>eudicotyledons</taxon>
        <taxon>Gunneridae</taxon>
        <taxon>Pentapetalae</taxon>
        <taxon>rosids</taxon>
        <taxon>fabids</taxon>
        <taxon>Rosales</taxon>
        <taxon>Moraceae</taxon>
        <taxon>Ficeae</taxon>
        <taxon>Ficus</taxon>
    </lineage>
</organism>
<keyword evidence="9" id="KW-0325">Glycoprotein</keyword>
<dbReference type="InterPro" id="IPR046956">
    <property type="entry name" value="RLP23-like"/>
</dbReference>
<evidence type="ECO:0000256" key="5">
    <source>
        <dbReference type="ARBA" id="ARBA00022737"/>
    </source>
</evidence>
<dbReference type="InterPro" id="IPR032675">
    <property type="entry name" value="LRR_dom_sf"/>
</dbReference>
<evidence type="ECO:0000256" key="1">
    <source>
        <dbReference type="ARBA" id="ARBA00004479"/>
    </source>
</evidence>
<evidence type="ECO:0000313" key="12">
    <source>
        <dbReference type="EMBL" id="GMN40381.1"/>
    </source>
</evidence>
<evidence type="ECO:0000256" key="4">
    <source>
        <dbReference type="ARBA" id="ARBA00022729"/>
    </source>
</evidence>
<keyword evidence="7" id="KW-0472">Membrane</keyword>
<dbReference type="AlphaFoldDB" id="A0AA88AAQ0"/>
<feature type="chain" id="PRO_5041726709" description="Leucine-rich repeat-containing N-terminal plant-type domain-containing protein" evidence="10">
    <location>
        <begin position="23"/>
        <end position="153"/>
    </location>
</feature>
<sequence>MRTPLLPWLFMCSLLLVTSINSVEVCGQCLGSQKSLLIQFKNSLTFDYSWSTKLVKWNESLDCCSWEGVSCEEGRVTHLDLSDESIYGGLDNSSILFNLQHLKSLDLSSNIFNSSIPSRIGNLTRLSFLESIKCRLCGANTNPPIKAKKLGYS</sequence>
<dbReference type="InterPro" id="IPR013210">
    <property type="entry name" value="LRR_N_plant-typ"/>
</dbReference>
<dbReference type="GO" id="GO:0016020">
    <property type="term" value="C:membrane"/>
    <property type="evidence" value="ECO:0007669"/>
    <property type="project" value="UniProtKB-SubCell"/>
</dbReference>
<comment type="caution">
    <text evidence="12">The sequence shown here is derived from an EMBL/GenBank/DDBJ whole genome shotgun (WGS) entry which is preliminary data.</text>
</comment>
<accession>A0AA88AAQ0</accession>
<evidence type="ECO:0000256" key="8">
    <source>
        <dbReference type="ARBA" id="ARBA00023170"/>
    </source>
</evidence>
<dbReference type="PANTHER" id="PTHR48061:SF2">
    <property type="entry name" value="RECEPTOR LIKE PROTEIN 30-LIKE"/>
    <property type="match status" value="1"/>
</dbReference>
<keyword evidence="3" id="KW-0812">Transmembrane</keyword>
<evidence type="ECO:0000256" key="6">
    <source>
        <dbReference type="ARBA" id="ARBA00022989"/>
    </source>
</evidence>
<evidence type="ECO:0000259" key="11">
    <source>
        <dbReference type="Pfam" id="PF08263"/>
    </source>
</evidence>
<evidence type="ECO:0000256" key="9">
    <source>
        <dbReference type="ARBA" id="ARBA00023180"/>
    </source>
</evidence>
<evidence type="ECO:0000256" key="3">
    <source>
        <dbReference type="ARBA" id="ARBA00022692"/>
    </source>
</evidence>
<keyword evidence="6" id="KW-1133">Transmembrane helix</keyword>
<evidence type="ECO:0000256" key="10">
    <source>
        <dbReference type="SAM" id="SignalP"/>
    </source>
</evidence>
<evidence type="ECO:0000256" key="7">
    <source>
        <dbReference type="ARBA" id="ARBA00023136"/>
    </source>
</evidence>
<evidence type="ECO:0000256" key="2">
    <source>
        <dbReference type="ARBA" id="ARBA00022614"/>
    </source>
</evidence>